<keyword evidence="2" id="KW-1185">Reference proteome</keyword>
<reference evidence="1" key="1">
    <citation type="submission" date="2021-12" db="EMBL/GenBank/DDBJ databases">
        <authorList>
            <person name="King R."/>
        </authorList>
    </citation>
    <scope>NUCLEOTIDE SEQUENCE</scope>
</reference>
<evidence type="ECO:0000313" key="2">
    <source>
        <dbReference type="Proteomes" id="UP001153292"/>
    </source>
</evidence>
<evidence type="ECO:0008006" key="3">
    <source>
        <dbReference type="Google" id="ProtNLM"/>
    </source>
</evidence>
<proteinExistence type="predicted"/>
<sequence length="402" mass="46740">MDQIRTIPNEILNIIPKFGGEQKSLNFFLRKCEYVIRSFRTIESPIQDLYVFHSITSRLVGKAAELLSEREDVETWDELRTLLSQHFGDPRSEACIAIELETIKIKPNESLTELCHRIQNTRSALISKVNLISDQGIKAAKLIIYNNTALNVFLYNLPEDMIRIVRLKGCTTLEEALSIVTEEENFQFQYNSKNKKTNTIKPLLPQLSTFRPNFMPSPTYKFGIPQNKPQQNFMPTNKFNTPNNNFKFGISNQLNRQPAPPAQNNCRPVAPSNPNFRQFGNNFPYNPQQRRFGYFNNNTNPQFKFGVNNPPLAQRPSYNVNTDVSMRSAAPIRQNMINPETEQDIYFNQMYEQQEYYDEEEYSEQPYDPESTYYEPAIEELDNEEISDENFQIKASTETKVK</sequence>
<protein>
    <recommendedName>
        <fullName evidence="3">Cytadhesion</fullName>
    </recommendedName>
</protein>
<dbReference type="Proteomes" id="UP001153292">
    <property type="component" value="Chromosome 1"/>
</dbReference>
<evidence type="ECO:0000313" key="1">
    <source>
        <dbReference type="EMBL" id="CAH0397658.1"/>
    </source>
</evidence>
<gene>
    <name evidence="1" type="ORF">CHILSU_LOCUS733</name>
</gene>
<name>A0ABN8AQ95_CHISP</name>
<dbReference type="EMBL" id="OU963894">
    <property type="protein sequence ID" value="CAH0397658.1"/>
    <property type="molecule type" value="Genomic_DNA"/>
</dbReference>
<accession>A0ABN8AQ95</accession>
<organism evidence="1 2">
    <name type="scientific">Chilo suppressalis</name>
    <name type="common">Asiatic rice borer moth</name>
    <dbReference type="NCBI Taxonomy" id="168631"/>
    <lineage>
        <taxon>Eukaryota</taxon>
        <taxon>Metazoa</taxon>
        <taxon>Ecdysozoa</taxon>
        <taxon>Arthropoda</taxon>
        <taxon>Hexapoda</taxon>
        <taxon>Insecta</taxon>
        <taxon>Pterygota</taxon>
        <taxon>Neoptera</taxon>
        <taxon>Endopterygota</taxon>
        <taxon>Lepidoptera</taxon>
        <taxon>Glossata</taxon>
        <taxon>Ditrysia</taxon>
        <taxon>Pyraloidea</taxon>
        <taxon>Crambidae</taxon>
        <taxon>Crambinae</taxon>
        <taxon>Chilo</taxon>
    </lineage>
</organism>